<dbReference type="AlphaFoldDB" id="A0A0C9UPL1"/>
<dbReference type="EMBL" id="KN837253">
    <property type="protein sequence ID" value="KIJ30882.1"/>
    <property type="molecule type" value="Genomic_DNA"/>
</dbReference>
<feature type="compositionally biased region" description="Low complexity" evidence="1">
    <location>
        <begin position="54"/>
        <end position="64"/>
    </location>
</feature>
<organism evidence="2 3">
    <name type="scientific">Sphaerobolus stellatus (strain SS14)</name>
    <dbReference type="NCBI Taxonomy" id="990650"/>
    <lineage>
        <taxon>Eukaryota</taxon>
        <taxon>Fungi</taxon>
        <taxon>Dikarya</taxon>
        <taxon>Basidiomycota</taxon>
        <taxon>Agaricomycotina</taxon>
        <taxon>Agaricomycetes</taxon>
        <taxon>Phallomycetidae</taxon>
        <taxon>Geastrales</taxon>
        <taxon>Sphaerobolaceae</taxon>
        <taxon>Sphaerobolus</taxon>
    </lineage>
</organism>
<dbReference type="Proteomes" id="UP000054279">
    <property type="component" value="Unassembled WGS sequence"/>
</dbReference>
<dbReference type="HOGENOM" id="CLU_135711_0_0_1"/>
<reference evidence="2 3" key="1">
    <citation type="submission" date="2014-06" db="EMBL/GenBank/DDBJ databases">
        <title>Evolutionary Origins and Diversification of the Mycorrhizal Mutualists.</title>
        <authorList>
            <consortium name="DOE Joint Genome Institute"/>
            <consortium name="Mycorrhizal Genomics Consortium"/>
            <person name="Kohler A."/>
            <person name="Kuo A."/>
            <person name="Nagy L.G."/>
            <person name="Floudas D."/>
            <person name="Copeland A."/>
            <person name="Barry K.W."/>
            <person name="Cichocki N."/>
            <person name="Veneault-Fourrey C."/>
            <person name="LaButti K."/>
            <person name="Lindquist E.A."/>
            <person name="Lipzen A."/>
            <person name="Lundell T."/>
            <person name="Morin E."/>
            <person name="Murat C."/>
            <person name="Riley R."/>
            <person name="Ohm R."/>
            <person name="Sun H."/>
            <person name="Tunlid A."/>
            <person name="Henrissat B."/>
            <person name="Grigoriev I.V."/>
            <person name="Hibbett D.S."/>
            <person name="Martin F."/>
        </authorList>
    </citation>
    <scope>NUCLEOTIDE SEQUENCE [LARGE SCALE GENOMIC DNA]</scope>
    <source>
        <strain evidence="2 3">SS14</strain>
    </source>
</reference>
<feature type="region of interest" description="Disordered" evidence="1">
    <location>
        <begin position="1"/>
        <end position="24"/>
    </location>
</feature>
<evidence type="ECO:0000256" key="1">
    <source>
        <dbReference type="SAM" id="MobiDB-lite"/>
    </source>
</evidence>
<evidence type="ECO:0000313" key="3">
    <source>
        <dbReference type="Proteomes" id="UP000054279"/>
    </source>
</evidence>
<proteinExistence type="predicted"/>
<name>A0A0C9UPL1_SPHS4</name>
<gene>
    <name evidence="2" type="ORF">M422DRAFT_186635</name>
</gene>
<keyword evidence="3" id="KW-1185">Reference proteome</keyword>
<protein>
    <submittedName>
        <fullName evidence="2">Unplaced genomic scaffold SPHSTscaffold_178, whole genome shotgun sequence</fullName>
    </submittedName>
</protein>
<accession>A0A0C9UPL1</accession>
<feature type="region of interest" description="Disordered" evidence="1">
    <location>
        <begin position="50"/>
        <end position="89"/>
    </location>
</feature>
<dbReference type="OrthoDB" id="3054003at2759"/>
<evidence type="ECO:0000313" key="2">
    <source>
        <dbReference type="EMBL" id="KIJ30882.1"/>
    </source>
</evidence>
<sequence length="127" mass="13466">MSSTTSSNPPIFPDGEKFDGTNFPMWGPRVQITVNIKGGGGYLDESILRPSPLPTASTPTTATTGDIPARTILPPEPTTWPSKSPSGDEWTTRDAWVMGMIVFNSVNPVGLGINMSGTAAEAWKSIT</sequence>
<feature type="non-terminal residue" evidence="2">
    <location>
        <position position="127"/>
    </location>
</feature>